<dbReference type="Proteomes" id="UP000175973">
    <property type="component" value="Chromosome"/>
</dbReference>
<dbReference type="InterPro" id="IPR011075">
    <property type="entry name" value="TetR_C"/>
</dbReference>
<dbReference type="Gene3D" id="1.10.357.10">
    <property type="entry name" value="Tetracycline Repressor, domain 2"/>
    <property type="match status" value="1"/>
</dbReference>
<accession>A0A1D8QWP9</accession>
<dbReference type="PROSITE" id="PS50977">
    <property type="entry name" value="HTH_TETR_2"/>
    <property type="match status" value="1"/>
</dbReference>
<evidence type="ECO:0000256" key="3">
    <source>
        <dbReference type="ARBA" id="ARBA00023163"/>
    </source>
</evidence>
<dbReference type="AlphaFoldDB" id="A0A1D8QWP9"/>
<evidence type="ECO:0000256" key="2">
    <source>
        <dbReference type="ARBA" id="ARBA00023125"/>
    </source>
</evidence>
<dbReference type="SUPFAM" id="SSF48498">
    <property type="entry name" value="Tetracyclin repressor-like, C-terminal domain"/>
    <property type="match status" value="1"/>
</dbReference>
<reference evidence="7" key="1">
    <citation type="submission" date="2016-04" db="EMBL/GenBank/DDBJ databases">
        <authorList>
            <person name="Jeon C.O."/>
            <person name="Cho G.Y."/>
            <person name="Jeong H.I."/>
            <person name="Kim K.H."/>
        </authorList>
    </citation>
    <scope>NUCLEOTIDE SEQUENCE [LARGE SCALE GENOMIC DNA]</scope>
    <source>
        <strain evidence="7">LMG 1590</strain>
    </source>
</reference>
<evidence type="ECO:0000259" key="5">
    <source>
        <dbReference type="PROSITE" id="PS50977"/>
    </source>
</evidence>
<proteinExistence type="predicted"/>
<organism evidence="6 7">
    <name type="scientific">Acetobacter ascendens</name>
    <dbReference type="NCBI Taxonomy" id="481146"/>
    <lineage>
        <taxon>Bacteria</taxon>
        <taxon>Pseudomonadati</taxon>
        <taxon>Pseudomonadota</taxon>
        <taxon>Alphaproteobacteria</taxon>
        <taxon>Acetobacterales</taxon>
        <taxon>Acetobacteraceae</taxon>
        <taxon>Acetobacter</taxon>
    </lineage>
</organism>
<protein>
    <submittedName>
        <fullName evidence="6">TetR family transcriptional regulator</fullName>
    </submittedName>
</protein>
<gene>
    <name evidence="6" type="ORF">A4S02_08230</name>
</gene>
<feature type="DNA-binding region" description="H-T-H motif" evidence="4">
    <location>
        <begin position="31"/>
        <end position="50"/>
    </location>
</feature>
<evidence type="ECO:0000256" key="1">
    <source>
        <dbReference type="ARBA" id="ARBA00023015"/>
    </source>
</evidence>
<dbReference type="PANTHER" id="PTHR47506:SF6">
    <property type="entry name" value="HTH-TYPE TRANSCRIPTIONAL REPRESSOR NEMR"/>
    <property type="match status" value="1"/>
</dbReference>
<dbReference type="GO" id="GO:0003677">
    <property type="term" value="F:DNA binding"/>
    <property type="evidence" value="ECO:0007669"/>
    <property type="project" value="UniProtKB-UniRule"/>
</dbReference>
<sequence length="230" mass="25520">MNTPTKHDIAKKKIVDSARALIAERGFSAVGLSQILEVAGIPKGSFYHYFASKEAFGEELLRSYMHDYLINIHELFTAPDKNGAQKLFSYLDFWRVSHIKGQVGDKCLIVKLAAEVSDISERMRRIMETGTASVIIHLSEVIKTGQQDGSLHSSLPAHKLASSLYQLWLGATLMTKIKRSSHPLDEAWQTSFTLLGCASDQSKRTEGRITVSTISAKMDAKPRIQPNSSI</sequence>
<dbReference type="EMBL" id="CP015164">
    <property type="protein sequence ID" value="AOW46766.1"/>
    <property type="molecule type" value="Genomic_DNA"/>
</dbReference>
<dbReference type="PRINTS" id="PR00455">
    <property type="entry name" value="HTHTETR"/>
</dbReference>
<keyword evidence="3" id="KW-0804">Transcription</keyword>
<dbReference type="InterPro" id="IPR036271">
    <property type="entry name" value="Tet_transcr_reg_TetR-rel_C_sf"/>
</dbReference>
<evidence type="ECO:0000256" key="4">
    <source>
        <dbReference type="PROSITE-ProRule" id="PRU00335"/>
    </source>
</evidence>
<dbReference type="PANTHER" id="PTHR47506">
    <property type="entry name" value="TRANSCRIPTIONAL REGULATORY PROTEIN"/>
    <property type="match status" value="1"/>
</dbReference>
<dbReference type="Pfam" id="PF00440">
    <property type="entry name" value="TetR_N"/>
    <property type="match status" value="1"/>
</dbReference>
<dbReference type="InterPro" id="IPR001647">
    <property type="entry name" value="HTH_TetR"/>
</dbReference>
<feature type="domain" description="HTH tetR-type" evidence="5">
    <location>
        <begin position="8"/>
        <end position="68"/>
    </location>
</feature>
<name>A0A1D8QWP9_9PROT</name>
<keyword evidence="7" id="KW-1185">Reference proteome</keyword>
<evidence type="ECO:0000313" key="7">
    <source>
        <dbReference type="Proteomes" id="UP000175973"/>
    </source>
</evidence>
<keyword evidence="1" id="KW-0805">Transcription regulation</keyword>
<dbReference type="Pfam" id="PF16925">
    <property type="entry name" value="TetR_C_13"/>
    <property type="match status" value="1"/>
</dbReference>
<dbReference type="SUPFAM" id="SSF46689">
    <property type="entry name" value="Homeodomain-like"/>
    <property type="match status" value="1"/>
</dbReference>
<dbReference type="KEGG" id="aasc:A4S02_08230"/>
<dbReference type="InterPro" id="IPR009057">
    <property type="entry name" value="Homeodomain-like_sf"/>
</dbReference>
<evidence type="ECO:0000313" key="6">
    <source>
        <dbReference type="EMBL" id="AOW46766.1"/>
    </source>
</evidence>
<keyword evidence="2 4" id="KW-0238">DNA-binding</keyword>